<evidence type="ECO:0000313" key="2">
    <source>
        <dbReference type="Ensembl" id="ENSPCEP00000015958.1"/>
    </source>
</evidence>
<proteinExistence type="predicted"/>
<dbReference type="PANTHER" id="PTHR28651:SF1">
    <property type="entry name" value="TRANSMEMBRANE PROTEIN 232"/>
    <property type="match status" value="1"/>
</dbReference>
<dbReference type="InterPro" id="IPR031747">
    <property type="entry name" value="TMEM232"/>
</dbReference>
<reference evidence="2" key="2">
    <citation type="submission" date="2025-09" db="UniProtKB">
        <authorList>
            <consortium name="Ensembl"/>
        </authorList>
    </citation>
    <scope>IDENTIFICATION</scope>
</reference>
<protein>
    <submittedName>
        <fullName evidence="2">Uncharacterized protein</fullName>
    </submittedName>
</protein>
<reference evidence="2" key="1">
    <citation type="submission" date="2025-08" db="UniProtKB">
        <authorList>
            <consortium name="Ensembl"/>
        </authorList>
    </citation>
    <scope>IDENTIFICATION</scope>
</reference>
<dbReference type="AlphaFoldDB" id="A0A8C8S4P4"/>
<keyword evidence="3" id="KW-1185">Reference proteome</keyword>
<dbReference type="Ensembl" id="ENSPCET00000016519.1">
    <property type="protein sequence ID" value="ENSPCEP00000015958.1"/>
    <property type="gene ID" value="ENSPCEG00000012572.1"/>
</dbReference>
<feature type="region of interest" description="Disordered" evidence="1">
    <location>
        <begin position="220"/>
        <end position="244"/>
    </location>
</feature>
<dbReference type="Proteomes" id="UP000694393">
    <property type="component" value="Unplaced"/>
</dbReference>
<dbReference type="Pfam" id="PF15877">
    <property type="entry name" value="TMEM232"/>
    <property type="match status" value="1"/>
</dbReference>
<evidence type="ECO:0000313" key="3">
    <source>
        <dbReference type="Proteomes" id="UP000694393"/>
    </source>
</evidence>
<name>A0A8C8S4P4_9SAUR</name>
<dbReference type="PANTHER" id="PTHR28651">
    <property type="entry name" value="TRANSMEMBRANE PROTEIN 232"/>
    <property type="match status" value="1"/>
</dbReference>
<accession>A0A8C8S4P4</accession>
<sequence>MVLGEAAKLNLSCLKVLMDLVRDFISSSMSLQKQEESCIKNLSSWHWEIGYIYTIVLRDICLSGITSDLQKTAFLGFCDCTKLPKHLEELNGASFFDLLQYSSSHGPHDCEELFWVIRYGAVYNLVVLCNELCGDVSREGLRNAVWKALQKQKNNEKDSRVLDAVRVAEAEANGPANPFLSSSAHAPSFPRTLTSCQYVGWRVATVLSQVYLPPIGPNIPLPSKPKQKRSPVQKQHSEQFDVKKRTARPSLRNYVMFGINRKVVICWE</sequence>
<evidence type="ECO:0000256" key="1">
    <source>
        <dbReference type="SAM" id="MobiDB-lite"/>
    </source>
</evidence>
<feature type="compositionally biased region" description="Basic and acidic residues" evidence="1">
    <location>
        <begin position="235"/>
        <end position="244"/>
    </location>
</feature>
<organism evidence="2 3">
    <name type="scientific">Pelusios castaneus</name>
    <name type="common">West African mud turtle</name>
    <dbReference type="NCBI Taxonomy" id="367368"/>
    <lineage>
        <taxon>Eukaryota</taxon>
        <taxon>Metazoa</taxon>
        <taxon>Chordata</taxon>
        <taxon>Craniata</taxon>
        <taxon>Vertebrata</taxon>
        <taxon>Euteleostomi</taxon>
        <taxon>Archelosauria</taxon>
        <taxon>Testudinata</taxon>
        <taxon>Testudines</taxon>
        <taxon>Pleurodira</taxon>
        <taxon>Pelomedusidae</taxon>
        <taxon>Pelusios</taxon>
    </lineage>
</organism>